<feature type="region of interest" description="Disordered" evidence="1">
    <location>
        <begin position="1"/>
        <end position="23"/>
    </location>
</feature>
<protein>
    <submittedName>
        <fullName evidence="2">Uncharacterized protein</fullName>
    </submittedName>
</protein>
<sequence>MQDGALLDAGAQSGCPVRPAVRA</sequence>
<evidence type="ECO:0000256" key="1">
    <source>
        <dbReference type="SAM" id="MobiDB-lite"/>
    </source>
</evidence>
<accession>A0A0A8Y891</accession>
<proteinExistence type="predicted"/>
<dbReference type="EMBL" id="GBRH01277943">
    <property type="protein sequence ID" value="JAD19952.1"/>
    <property type="molecule type" value="Transcribed_RNA"/>
</dbReference>
<organism evidence="2">
    <name type="scientific">Arundo donax</name>
    <name type="common">Giant reed</name>
    <name type="synonym">Donax arundinaceus</name>
    <dbReference type="NCBI Taxonomy" id="35708"/>
    <lineage>
        <taxon>Eukaryota</taxon>
        <taxon>Viridiplantae</taxon>
        <taxon>Streptophyta</taxon>
        <taxon>Embryophyta</taxon>
        <taxon>Tracheophyta</taxon>
        <taxon>Spermatophyta</taxon>
        <taxon>Magnoliopsida</taxon>
        <taxon>Liliopsida</taxon>
        <taxon>Poales</taxon>
        <taxon>Poaceae</taxon>
        <taxon>PACMAD clade</taxon>
        <taxon>Arundinoideae</taxon>
        <taxon>Arundineae</taxon>
        <taxon>Arundo</taxon>
    </lineage>
</organism>
<reference evidence="2" key="2">
    <citation type="journal article" date="2015" name="Data Brief">
        <title>Shoot transcriptome of the giant reed, Arundo donax.</title>
        <authorList>
            <person name="Barrero R.A."/>
            <person name="Guerrero F.D."/>
            <person name="Moolhuijzen P."/>
            <person name="Goolsby J.A."/>
            <person name="Tidwell J."/>
            <person name="Bellgard S.E."/>
            <person name="Bellgard M.I."/>
        </authorList>
    </citation>
    <scope>NUCLEOTIDE SEQUENCE</scope>
    <source>
        <tissue evidence="2">Shoot tissue taken approximately 20 cm above the soil surface</tissue>
    </source>
</reference>
<dbReference type="AlphaFoldDB" id="A0A0A8Y891"/>
<reference evidence="2" key="1">
    <citation type="submission" date="2014-09" db="EMBL/GenBank/DDBJ databases">
        <authorList>
            <person name="Magalhaes I.L.F."/>
            <person name="Oliveira U."/>
            <person name="Santos F.R."/>
            <person name="Vidigal T.H.D.A."/>
            <person name="Brescovit A.D."/>
            <person name="Santos A.J."/>
        </authorList>
    </citation>
    <scope>NUCLEOTIDE SEQUENCE</scope>
    <source>
        <tissue evidence="2">Shoot tissue taken approximately 20 cm above the soil surface</tissue>
    </source>
</reference>
<evidence type="ECO:0000313" key="2">
    <source>
        <dbReference type="EMBL" id="JAD19952.1"/>
    </source>
</evidence>
<name>A0A0A8Y891_ARUDO</name>